<dbReference type="InterPro" id="IPR036890">
    <property type="entry name" value="HATPase_C_sf"/>
</dbReference>
<reference evidence="4" key="1">
    <citation type="submission" date="2015-07" db="EMBL/GenBank/DDBJ databases">
        <title>Draft genome sequence of the purine-degrading Gottschalkia purinilyticum DSM 1384 (formerly Clostridium purinilyticum).</title>
        <authorList>
            <person name="Poehlein A."/>
            <person name="Schiel-Bengelsdorf B."/>
            <person name="Bengelsdorf F.R."/>
            <person name="Daniel R."/>
            <person name="Duerre P."/>
        </authorList>
    </citation>
    <scope>NUCLEOTIDE SEQUENCE [LARGE SCALE GENOMIC DNA]</scope>
    <source>
        <strain evidence="4">DSM 1384</strain>
    </source>
</reference>
<keyword evidence="4" id="KW-1185">Reference proteome</keyword>
<dbReference type="AlphaFoldDB" id="A0A0L0W767"/>
<name>A0A0L0W767_GOTPU</name>
<dbReference type="InterPro" id="IPR050267">
    <property type="entry name" value="Anti-sigma-factor_SerPK"/>
</dbReference>
<sequence>MVGTIETEGKKDVLKFSIPNKPEYVSVIRLTTSAIASRIGFNIDEIDDIKVSIGEACTNIIKHGLEGKEENFDIEYVVSTDRLDIILRDNGKGFDTSIIEEPGSEELRESGLGIFIIKSLMDEVEINSSEGRGTEIKMSKVKNS</sequence>
<dbReference type="OrthoDB" id="9798941at2"/>
<keyword evidence="3" id="KW-0418">Kinase</keyword>
<protein>
    <submittedName>
        <fullName evidence="3">Serine-protein kinase RsbW</fullName>
    </submittedName>
</protein>
<dbReference type="Proteomes" id="UP000037267">
    <property type="component" value="Unassembled WGS sequence"/>
</dbReference>
<gene>
    <name evidence="3" type="primary">rbsW</name>
    <name evidence="3" type="ORF">CLPU_19c00530</name>
</gene>
<accession>A0A0L0W767</accession>
<dbReference type="PANTHER" id="PTHR35526:SF3">
    <property type="entry name" value="ANTI-SIGMA-F FACTOR RSBW"/>
    <property type="match status" value="1"/>
</dbReference>
<keyword evidence="3" id="KW-0808">Transferase</keyword>
<evidence type="ECO:0000259" key="2">
    <source>
        <dbReference type="Pfam" id="PF13581"/>
    </source>
</evidence>
<comment type="caution">
    <text evidence="3">The sequence shown here is derived from an EMBL/GenBank/DDBJ whole genome shotgun (WGS) entry which is preliminary data.</text>
</comment>
<dbReference type="Gene3D" id="3.30.565.10">
    <property type="entry name" value="Histidine kinase-like ATPase, C-terminal domain"/>
    <property type="match status" value="1"/>
</dbReference>
<evidence type="ECO:0000313" key="4">
    <source>
        <dbReference type="Proteomes" id="UP000037267"/>
    </source>
</evidence>
<organism evidence="3 4">
    <name type="scientific">Gottschalkia purinilytica</name>
    <name type="common">Clostridium purinilyticum</name>
    <dbReference type="NCBI Taxonomy" id="1503"/>
    <lineage>
        <taxon>Bacteria</taxon>
        <taxon>Bacillati</taxon>
        <taxon>Bacillota</taxon>
        <taxon>Tissierellia</taxon>
        <taxon>Tissierellales</taxon>
        <taxon>Gottschalkiaceae</taxon>
        <taxon>Gottschalkia</taxon>
    </lineage>
</organism>
<dbReference type="PATRIC" id="fig|1503.3.peg.865"/>
<evidence type="ECO:0000256" key="1">
    <source>
        <dbReference type="ARBA" id="ARBA00022527"/>
    </source>
</evidence>
<proteinExistence type="predicted"/>
<keyword evidence="1" id="KW-0723">Serine/threonine-protein kinase</keyword>
<dbReference type="Pfam" id="PF13581">
    <property type="entry name" value="HATPase_c_2"/>
    <property type="match status" value="1"/>
</dbReference>
<evidence type="ECO:0000313" key="3">
    <source>
        <dbReference type="EMBL" id="KNF07317.1"/>
    </source>
</evidence>
<dbReference type="SUPFAM" id="SSF55874">
    <property type="entry name" value="ATPase domain of HSP90 chaperone/DNA topoisomerase II/histidine kinase"/>
    <property type="match status" value="1"/>
</dbReference>
<dbReference type="PANTHER" id="PTHR35526">
    <property type="entry name" value="ANTI-SIGMA-F FACTOR RSBW-RELATED"/>
    <property type="match status" value="1"/>
</dbReference>
<dbReference type="InterPro" id="IPR003594">
    <property type="entry name" value="HATPase_dom"/>
</dbReference>
<dbReference type="GO" id="GO:0004674">
    <property type="term" value="F:protein serine/threonine kinase activity"/>
    <property type="evidence" value="ECO:0007669"/>
    <property type="project" value="UniProtKB-KW"/>
</dbReference>
<dbReference type="EMBL" id="LGSS01000019">
    <property type="protein sequence ID" value="KNF07317.1"/>
    <property type="molecule type" value="Genomic_DNA"/>
</dbReference>
<feature type="domain" description="Histidine kinase/HSP90-like ATPase" evidence="2">
    <location>
        <begin position="18"/>
        <end position="140"/>
    </location>
</feature>
<dbReference type="STRING" id="1503.CLPU_19c00530"/>
<dbReference type="CDD" id="cd16936">
    <property type="entry name" value="HATPase_RsbW-like"/>
    <property type="match status" value="1"/>
</dbReference>
<dbReference type="RefSeq" id="WP_050378550.1">
    <property type="nucleotide sequence ID" value="NZ_LGSS01000019.1"/>
</dbReference>